<evidence type="ECO:0000256" key="5">
    <source>
        <dbReference type="ARBA" id="ARBA00009320"/>
    </source>
</evidence>
<keyword evidence="13" id="KW-0808">Transferase</keyword>
<dbReference type="Proteomes" id="UP001517247">
    <property type="component" value="Unassembled WGS sequence"/>
</dbReference>
<protein>
    <recommendedName>
        <fullName evidence="6">branched-chain-amino-acid transaminase</fullName>
        <ecNumber evidence="6">2.6.1.42</ecNumber>
    </recommendedName>
</protein>
<evidence type="ECO:0000313" key="13">
    <source>
        <dbReference type="EMBL" id="MFN0256850.1"/>
    </source>
</evidence>
<comment type="pathway">
    <text evidence="4">Amino-acid biosynthesis; L-leucine biosynthesis; L-leucine from 3-methyl-2-oxobutanoate: step 4/4.</text>
</comment>
<dbReference type="PANTHER" id="PTHR42743">
    <property type="entry name" value="AMINO-ACID AMINOTRANSFERASE"/>
    <property type="match status" value="1"/>
</dbReference>
<comment type="cofactor">
    <cofactor evidence="1 12">
        <name>pyridoxal 5'-phosphate</name>
        <dbReference type="ChEBI" id="CHEBI:597326"/>
    </cofactor>
</comment>
<gene>
    <name evidence="13" type="ORF">E6A44_014775</name>
</gene>
<sequence length="286" mass="32669">MAQLYSLMSQFILFNDQFFTNDAAVLQASNRAFKFGDGLFESMRMCGGKLQYPELHADRIKATMKALKMDGYNLLDDYFLKQKTAELARKNKIQGNARFRLSIYRQGQGLYTPETNKVGYLIEVKPLETTTYELNKKGIIVDVYDEIAKPINKLSNYKTTNSLPFVMAAIFQKQHQLDEVLLLNQNGFLCESTSSNLFVVYQNQIYTPALSEGCVGGVMRNVVMQLAKKHQLPLIEAQINPQILNEAEEVFLTNAVSGVRWVMGYGRKRYFNEVARMFSGWLNQSL</sequence>
<dbReference type="InterPro" id="IPR043132">
    <property type="entry name" value="BCAT-like_C"/>
</dbReference>
<dbReference type="Pfam" id="PF01063">
    <property type="entry name" value="Aminotran_4"/>
    <property type="match status" value="1"/>
</dbReference>
<dbReference type="InterPro" id="IPR043131">
    <property type="entry name" value="BCAT-like_N"/>
</dbReference>
<proteinExistence type="inferred from homology"/>
<accession>A0ABW9JAA9</accession>
<name>A0ABW9JAA9_9SPHI</name>
<dbReference type="EMBL" id="SSHJ02000008">
    <property type="protein sequence ID" value="MFN0256850.1"/>
    <property type="molecule type" value="Genomic_DNA"/>
</dbReference>
<comment type="caution">
    <text evidence="13">The sequence shown here is derived from an EMBL/GenBank/DDBJ whole genome shotgun (WGS) entry which is preliminary data.</text>
</comment>
<dbReference type="EC" id="2.6.1.42" evidence="6"/>
<evidence type="ECO:0000256" key="9">
    <source>
        <dbReference type="ARBA" id="ARBA00048798"/>
    </source>
</evidence>
<evidence type="ECO:0000256" key="10">
    <source>
        <dbReference type="ARBA" id="ARBA00049229"/>
    </source>
</evidence>
<organism evidence="13 14">
    <name type="scientific">Pedobacter ureilyticus</name>
    <dbReference type="NCBI Taxonomy" id="1393051"/>
    <lineage>
        <taxon>Bacteria</taxon>
        <taxon>Pseudomonadati</taxon>
        <taxon>Bacteroidota</taxon>
        <taxon>Sphingobacteriia</taxon>
        <taxon>Sphingobacteriales</taxon>
        <taxon>Sphingobacteriaceae</taxon>
        <taxon>Pedobacter</taxon>
    </lineage>
</organism>
<dbReference type="InterPro" id="IPR018300">
    <property type="entry name" value="Aminotrans_IV_CS"/>
</dbReference>
<evidence type="ECO:0000256" key="8">
    <source>
        <dbReference type="ARBA" id="ARBA00048212"/>
    </source>
</evidence>
<dbReference type="InterPro" id="IPR050571">
    <property type="entry name" value="Class-IV_PLP-Dep_Aminotrnsfr"/>
</dbReference>
<evidence type="ECO:0000313" key="14">
    <source>
        <dbReference type="Proteomes" id="UP001517247"/>
    </source>
</evidence>
<reference evidence="13 14" key="1">
    <citation type="submission" date="2024-12" db="EMBL/GenBank/DDBJ databases">
        <authorList>
            <person name="Hu S."/>
        </authorList>
    </citation>
    <scope>NUCLEOTIDE SEQUENCE [LARGE SCALE GENOMIC DNA]</scope>
    <source>
        <strain evidence="13 14">THG-T11</strain>
    </source>
</reference>
<evidence type="ECO:0000256" key="2">
    <source>
        <dbReference type="ARBA" id="ARBA00004824"/>
    </source>
</evidence>
<dbReference type="CDD" id="cd00449">
    <property type="entry name" value="PLPDE_IV"/>
    <property type="match status" value="1"/>
</dbReference>
<dbReference type="PROSITE" id="PS00770">
    <property type="entry name" value="AA_TRANSFER_CLASS_4"/>
    <property type="match status" value="1"/>
</dbReference>
<comment type="catalytic activity">
    <reaction evidence="9">
        <text>L-isoleucine + 2-oxoglutarate = (S)-3-methyl-2-oxopentanoate + L-glutamate</text>
        <dbReference type="Rhea" id="RHEA:24801"/>
        <dbReference type="ChEBI" id="CHEBI:16810"/>
        <dbReference type="ChEBI" id="CHEBI:29985"/>
        <dbReference type="ChEBI" id="CHEBI:35146"/>
        <dbReference type="ChEBI" id="CHEBI:58045"/>
        <dbReference type="EC" id="2.6.1.42"/>
    </reaction>
</comment>
<dbReference type="SUPFAM" id="SSF56752">
    <property type="entry name" value="D-aminoacid aminotransferase-like PLP-dependent enzymes"/>
    <property type="match status" value="1"/>
</dbReference>
<comment type="catalytic activity">
    <reaction evidence="8">
        <text>L-valine + 2-oxoglutarate = 3-methyl-2-oxobutanoate + L-glutamate</text>
        <dbReference type="Rhea" id="RHEA:24813"/>
        <dbReference type="ChEBI" id="CHEBI:11851"/>
        <dbReference type="ChEBI" id="CHEBI:16810"/>
        <dbReference type="ChEBI" id="CHEBI:29985"/>
        <dbReference type="ChEBI" id="CHEBI:57762"/>
        <dbReference type="EC" id="2.6.1.42"/>
    </reaction>
</comment>
<evidence type="ECO:0000256" key="4">
    <source>
        <dbReference type="ARBA" id="ARBA00005072"/>
    </source>
</evidence>
<comment type="catalytic activity">
    <reaction evidence="10">
        <text>L-leucine + 2-oxoglutarate = 4-methyl-2-oxopentanoate + L-glutamate</text>
        <dbReference type="Rhea" id="RHEA:18321"/>
        <dbReference type="ChEBI" id="CHEBI:16810"/>
        <dbReference type="ChEBI" id="CHEBI:17865"/>
        <dbReference type="ChEBI" id="CHEBI:29985"/>
        <dbReference type="ChEBI" id="CHEBI:57427"/>
        <dbReference type="EC" id="2.6.1.42"/>
    </reaction>
</comment>
<dbReference type="InterPro" id="IPR036038">
    <property type="entry name" value="Aminotransferase-like"/>
</dbReference>
<dbReference type="GO" id="GO:0008483">
    <property type="term" value="F:transaminase activity"/>
    <property type="evidence" value="ECO:0007669"/>
    <property type="project" value="UniProtKB-KW"/>
</dbReference>
<dbReference type="Gene3D" id="3.20.10.10">
    <property type="entry name" value="D-amino Acid Aminotransferase, subunit A, domain 2"/>
    <property type="match status" value="1"/>
</dbReference>
<evidence type="ECO:0000256" key="12">
    <source>
        <dbReference type="RuleBase" id="RU004516"/>
    </source>
</evidence>
<comment type="pathway">
    <text evidence="2">Amino-acid biosynthesis; L-isoleucine biosynthesis; L-isoleucine from 2-oxobutanoate: step 4/4.</text>
</comment>
<evidence type="ECO:0000256" key="11">
    <source>
        <dbReference type="RuleBase" id="RU004106"/>
    </source>
</evidence>
<comment type="pathway">
    <text evidence="3">Amino-acid biosynthesis; L-valine biosynthesis; L-valine from pyruvate: step 4/4.</text>
</comment>
<dbReference type="Gene3D" id="3.30.470.10">
    <property type="match status" value="1"/>
</dbReference>
<keyword evidence="14" id="KW-1185">Reference proteome</keyword>
<dbReference type="InterPro" id="IPR001544">
    <property type="entry name" value="Aminotrans_IV"/>
</dbReference>
<evidence type="ECO:0000256" key="3">
    <source>
        <dbReference type="ARBA" id="ARBA00004931"/>
    </source>
</evidence>
<keyword evidence="13" id="KW-0032">Aminotransferase</keyword>
<evidence type="ECO:0000256" key="1">
    <source>
        <dbReference type="ARBA" id="ARBA00001933"/>
    </source>
</evidence>
<dbReference type="PANTHER" id="PTHR42743:SF11">
    <property type="entry name" value="AMINODEOXYCHORISMATE LYASE"/>
    <property type="match status" value="1"/>
</dbReference>
<keyword evidence="7 12" id="KW-0663">Pyridoxal phosphate</keyword>
<comment type="similarity">
    <text evidence="5 11">Belongs to the class-IV pyridoxal-phosphate-dependent aminotransferase family.</text>
</comment>
<evidence type="ECO:0000256" key="6">
    <source>
        <dbReference type="ARBA" id="ARBA00013053"/>
    </source>
</evidence>
<evidence type="ECO:0000256" key="7">
    <source>
        <dbReference type="ARBA" id="ARBA00022898"/>
    </source>
</evidence>